<name>A0ABT4ZE95_9RHOB</name>
<dbReference type="Gene3D" id="2.40.170.20">
    <property type="entry name" value="TonB-dependent receptor, beta-barrel domain"/>
    <property type="match status" value="1"/>
</dbReference>
<dbReference type="InterPro" id="IPR039426">
    <property type="entry name" value="TonB-dep_rcpt-like"/>
</dbReference>
<keyword evidence="5 11" id="KW-0812">Transmembrane</keyword>
<dbReference type="InterPro" id="IPR010917">
    <property type="entry name" value="TonB_rcpt_CS"/>
</dbReference>
<dbReference type="InterPro" id="IPR011276">
    <property type="entry name" value="TonB_haem/Hb_rcpt"/>
</dbReference>
<evidence type="ECO:0000256" key="4">
    <source>
        <dbReference type="ARBA" id="ARBA00022452"/>
    </source>
</evidence>
<keyword evidence="7 13" id="KW-0798">TonB box</keyword>
<gene>
    <name evidence="17" type="ORF">PAF17_09125</name>
</gene>
<keyword evidence="18" id="KW-1185">Reference proteome</keyword>
<accession>A0ABT4ZE95</accession>
<dbReference type="EMBL" id="JAQBIE010000010">
    <property type="protein sequence ID" value="MDB6177674.1"/>
    <property type="molecule type" value="Genomic_DNA"/>
</dbReference>
<evidence type="ECO:0000256" key="1">
    <source>
        <dbReference type="ARBA" id="ARBA00004571"/>
    </source>
</evidence>
<feature type="chain" id="PRO_5045760882" evidence="14">
    <location>
        <begin position="29"/>
        <end position="758"/>
    </location>
</feature>
<evidence type="ECO:0000259" key="15">
    <source>
        <dbReference type="Pfam" id="PF00593"/>
    </source>
</evidence>
<dbReference type="Pfam" id="PF00593">
    <property type="entry name" value="TonB_dep_Rec_b-barrel"/>
    <property type="match status" value="1"/>
</dbReference>
<keyword evidence="6 14" id="KW-0732">Signal</keyword>
<evidence type="ECO:0000313" key="17">
    <source>
        <dbReference type="EMBL" id="MDB6177674.1"/>
    </source>
</evidence>
<keyword evidence="4 11" id="KW-1134">Transmembrane beta strand</keyword>
<protein>
    <submittedName>
        <fullName evidence="17">TonB-dependent hemoglobin/transferrin/lactoferrin family receptor</fullName>
    </submittedName>
</protein>
<dbReference type="InterPro" id="IPR036942">
    <property type="entry name" value="Beta-barrel_TonB_sf"/>
</dbReference>
<evidence type="ECO:0000256" key="8">
    <source>
        <dbReference type="ARBA" id="ARBA00023136"/>
    </source>
</evidence>
<feature type="short sequence motif" description="TonB C-terminal box" evidence="12">
    <location>
        <begin position="741"/>
        <end position="758"/>
    </location>
</feature>
<feature type="signal peptide" evidence="14">
    <location>
        <begin position="1"/>
        <end position="28"/>
    </location>
</feature>
<organism evidence="17 18">
    <name type="scientific">Paracoccus onchidii</name>
    <dbReference type="NCBI Taxonomy" id="3017813"/>
    <lineage>
        <taxon>Bacteria</taxon>
        <taxon>Pseudomonadati</taxon>
        <taxon>Pseudomonadota</taxon>
        <taxon>Alphaproteobacteria</taxon>
        <taxon>Rhodobacterales</taxon>
        <taxon>Paracoccaceae</taxon>
        <taxon>Paracoccus</taxon>
    </lineage>
</organism>
<evidence type="ECO:0000256" key="12">
    <source>
        <dbReference type="PROSITE-ProRule" id="PRU10144"/>
    </source>
</evidence>
<dbReference type="PROSITE" id="PS01156">
    <property type="entry name" value="TONB_DEPENDENT_REC_2"/>
    <property type="match status" value="1"/>
</dbReference>
<dbReference type="Pfam" id="PF07715">
    <property type="entry name" value="Plug"/>
    <property type="match status" value="1"/>
</dbReference>
<keyword evidence="8 11" id="KW-0472">Membrane</keyword>
<dbReference type="SUPFAM" id="SSF56935">
    <property type="entry name" value="Porins"/>
    <property type="match status" value="1"/>
</dbReference>
<dbReference type="Proteomes" id="UP001165641">
    <property type="component" value="Unassembled WGS sequence"/>
</dbReference>
<reference evidence="17" key="1">
    <citation type="submission" date="2022-12" db="EMBL/GenBank/DDBJ databases">
        <title>Paracoccus onchidii sp. nov., isolated from a marine invertebrate from the South China Sea.</title>
        <authorList>
            <person name="Xu S."/>
            <person name="Liu Z."/>
            <person name="Xu Y."/>
        </authorList>
    </citation>
    <scope>NUCLEOTIDE SEQUENCE</scope>
    <source>
        <strain evidence="17">Z330</strain>
    </source>
</reference>
<evidence type="ECO:0000256" key="10">
    <source>
        <dbReference type="ARBA" id="ARBA00023237"/>
    </source>
</evidence>
<evidence type="ECO:0000256" key="14">
    <source>
        <dbReference type="SAM" id="SignalP"/>
    </source>
</evidence>
<dbReference type="InterPro" id="IPR010949">
    <property type="entry name" value="TonB_Hb/transfer/lactofer_rcpt"/>
</dbReference>
<evidence type="ECO:0000256" key="13">
    <source>
        <dbReference type="RuleBase" id="RU003357"/>
    </source>
</evidence>
<dbReference type="NCBIfam" id="TIGR01786">
    <property type="entry name" value="TonB-hemlactrns"/>
    <property type="match status" value="1"/>
</dbReference>
<evidence type="ECO:0000256" key="3">
    <source>
        <dbReference type="ARBA" id="ARBA00022448"/>
    </source>
</evidence>
<dbReference type="CDD" id="cd01347">
    <property type="entry name" value="ligand_gated_channel"/>
    <property type="match status" value="1"/>
</dbReference>
<comment type="similarity">
    <text evidence="2 11 13">Belongs to the TonB-dependent receptor family.</text>
</comment>
<dbReference type="PROSITE" id="PS52016">
    <property type="entry name" value="TONB_DEPENDENT_REC_3"/>
    <property type="match status" value="1"/>
</dbReference>
<evidence type="ECO:0000256" key="5">
    <source>
        <dbReference type="ARBA" id="ARBA00022692"/>
    </source>
</evidence>
<dbReference type="Gene3D" id="2.170.130.10">
    <property type="entry name" value="TonB-dependent receptor, plug domain"/>
    <property type="match status" value="1"/>
</dbReference>
<evidence type="ECO:0000256" key="11">
    <source>
        <dbReference type="PROSITE-ProRule" id="PRU01360"/>
    </source>
</evidence>
<dbReference type="PANTHER" id="PTHR30069">
    <property type="entry name" value="TONB-DEPENDENT OUTER MEMBRANE RECEPTOR"/>
    <property type="match status" value="1"/>
</dbReference>
<comment type="subcellular location">
    <subcellularLocation>
        <location evidence="1 11">Cell outer membrane</location>
        <topology evidence="1 11">Multi-pass membrane protein</topology>
    </subcellularLocation>
</comment>
<dbReference type="NCBIfam" id="TIGR01785">
    <property type="entry name" value="TonB-hemin"/>
    <property type="match status" value="1"/>
</dbReference>
<dbReference type="RefSeq" id="WP_271888799.1">
    <property type="nucleotide sequence ID" value="NZ_JAQBIE010000010.1"/>
</dbReference>
<comment type="caution">
    <text evidence="17">The sequence shown here is derived from an EMBL/GenBank/DDBJ whole genome shotgun (WGS) entry which is preliminary data.</text>
</comment>
<feature type="domain" description="TonB-dependent receptor plug" evidence="16">
    <location>
        <begin position="57"/>
        <end position="166"/>
    </location>
</feature>
<evidence type="ECO:0000256" key="6">
    <source>
        <dbReference type="ARBA" id="ARBA00022729"/>
    </source>
</evidence>
<dbReference type="InterPro" id="IPR012910">
    <property type="entry name" value="Plug_dom"/>
</dbReference>
<dbReference type="PROSITE" id="PS51257">
    <property type="entry name" value="PROKAR_LIPOPROTEIN"/>
    <property type="match status" value="1"/>
</dbReference>
<keyword evidence="3 11" id="KW-0813">Transport</keyword>
<proteinExistence type="inferred from homology"/>
<feature type="domain" description="TonB-dependent receptor-like beta-barrel" evidence="15">
    <location>
        <begin position="277"/>
        <end position="713"/>
    </location>
</feature>
<dbReference type="InterPro" id="IPR000531">
    <property type="entry name" value="Beta-barrel_TonB"/>
</dbReference>
<evidence type="ECO:0000256" key="7">
    <source>
        <dbReference type="ARBA" id="ARBA00023077"/>
    </source>
</evidence>
<evidence type="ECO:0000313" key="18">
    <source>
        <dbReference type="Proteomes" id="UP001165641"/>
    </source>
</evidence>
<keyword evidence="9 17" id="KW-0675">Receptor</keyword>
<dbReference type="PANTHER" id="PTHR30069:SF29">
    <property type="entry name" value="HEMOGLOBIN AND HEMOGLOBIN-HAPTOGLOBIN-BINDING PROTEIN 1-RELATED"/>
    <property type="match status" value="1"/>
</dbReference>
<evidence type="ECO:0000259" key="16">
    <source>
        <dbReference type="Pfam" id="PF07715"/>
    </source>
</evidence>
<sequence>MTFPRLAPVPLRGSTALALMLACTPALAQQAQSPSSESGAVALDPITLLADRQGTSTREAPASISVIDGEEIDARGLDDMQELVRYTPGVEVNRQTTATDPFNSFGGFTIRGVGGNRVQMQVDGSRVPERITDGTRDYLDFAFTKQVEIAKGPASVLWGADALGGVVAIETIDPEDLLLGRDSGGMARTAYDSLNDGSSIAGAFARQFGRDWSVMVGLSQSQSHEAELSNARNDGGIYGCPRNIDFGATPCGELDPSDIAATHLLAKAVWSPDAEHRLELTYERLDRTTEVDYDNALGPVYSSFTGLPTGVINNNYDRELDMYRQRFALEHTWSPQSRWVDEVITTLAITPNGYDRTGEKWSTSALGEQLVTRDYLGYDEDFVELDIQATSRFSTGAANHVVTWGFDGDHTSTDYSRRDVVNNLTTGTTTETRAGGFNFANADTRRADLYVQDQILLMDGALEITPGLRYATYKIDPRPNADYQVVEGAEPRVREDEKLLKSLAALYRFGDGWQVWGHYGEGFKMPTAQQLYTSVPGTFFDLTPAPGLEPEEVQSIEFGVRRETAQGYFAVTAFNADYDNFIQSFYNPPGTSIYTYRNLSELQVWGLEFEGAYEINDRLRLTGAASWQKGDQRASAEAEKTPATLPPLSGTIALSWDTPHEGLTLDLVGVFASSVKYVESEDKYKPAGYGLIDAFAHWQVADNAILNLGIKNLFDKRYFEASAATYSTTASDAVARSNPIELQTGPGRVFTASLDLTF</sequence>
<evidence type="ECO:0000256" key="2">
    <source>
        <dbReference type="ARBA" id="ARBA00009810"/>
    </source>
</evidence>
<dbReference type="InterPro" id="IPR037066">
    <property type="entry name" value="Plug_dom_sf"/>
</dbReference>
<evidence type="ECO:0000256" key="9">
    <source>
        <dbReference type="ARBA" id="ARBA00023170"/>
    </source>
</evidence>
<keyword evidence="10 11" id="KW-0998">Cell outer membrane</keyword>